<dbReference type="Gene3D" id="2.40.50.230">
    <property type="entry name" value="Gp5 N-terminal domain"/>
    <property type="match status" value="1"/>
</dbReference>
<dbReference type="InterPro" id="IPR054030">
    <property type="entry name" value="Gp5_Vgr_C"/>
</dbReference>
<dbReference type="PANTHER" id="PTHR32305:SF15">
    <property type="entry name" value="PROTEIN RHSA-RELATED"/>
    <property type="match status" value="1"/>
</dbReference>
<dbReference type="Proteomes" id="UP000785613">
    <property type="component" value="Unassembled WGS sequence"/>
</dbReference>
<dbReference type="InterPro" id="IPR006533">
    <property type="entry name" value="T6SS_Vgr_RhsGE"/>
</dbReference>
<dbReference type="InterPro" id="IPR017847">
    <property type="entry name" value="T6SS_RhsGE_Vgr_subset"/>
</dbReference>
<evidence type="ECO:0000313" key="8">
    <source>
        <dbReference type="Proteomes" id="UP000785613"/>
    </source>
</evidence>
<evidence type="ECO:0000256" key="3">
    <source>
        <dbReference type="ARBA" id="ARBA00022525"/>
    </source>
</evidence>
<evidence type="ECO:0000313" key="7">
    <source>
        <dbReference type="EMBL" id="NHZ36662.1"/>
    </source>
</evidence>
<dbReference type="Gene3D" id="4.10.220.110">
    <property type="match status" value="1"/>
</dbReference>
<gene>
    <name evidence="7" type="primary">tssI</name>
    <name evidence="7" type="ORF">F0185_24145</name>
</gene>
<comment type="subcellular location">
    <subcellularLocation>
        <location evidence="1">Secreted</location>
    </subcellularLocation>
</comment>
<dbReference type="Gene3D" id="3.55.50.10">
    <property type="entry name" value="Baseplate protein-like domains"/>
    <property type="match status" value="1"/>
</dbReference>
<dbReference type="InterPro" id="IPR050708">
    <property type="entry name" value="T6SS_VgrG/RHS"/>
</dbReference>
<dbReference type="SUPFAM" id="SSF69349">
    <property type="entry name" value="Phage fibre proteins"/>
    <property type="match status" value="1"/>
</dbReference>
<organism evidence="7 8">
    <name type="scientific">Massilia rubra</name>
    <dbReference type="NCBI Taxonomy" id="2607910"/>
    <lineage>
        <taxon>Bacteria</taxon>
        <taxon>Pseudomonadati</taxon>
        <taxon>Pseudomonadota</taxon>
        <taxon>Betaproteobacteria</taxon>
        <taxon>Burkholderiales</taxon>
        <taxon>Oxalobacteraceae</taxon>
        <taxon>Telluria group</taxon>
        <taxon>Massilia</taxon>
    </lineage>
</organism>
<evidence type="ECO:0000259" key="5">
    <source>
        <dbReference type="Pfam" id="PF04717"/>
    </source>
</evidence>
<evidence type="ECO:0000256" key="4">
    <source>
        <dbReference type="SAM" id="MobiDB-lite"/>
    </source>
</evidence>
<sequence>MDRIVKAHTPLGDEVLLFSALRGTEALSQLFEFEVDMIADSNALDLKALLGQPLTLEIQTRDGAVRYLNGIVGRGMLVGREGATARSWRYRAIVRPWLWLLTQTKDCKIFQNKSVAEILQEVLGEYGFALELNLTGNYRTWTYCVQYQETDFDFVSRLMEHEGIYYYFKHALGSHTLVLADDIGAHEVLPDYASIPFFKAERVATPQEEFIDRYHVAQEIAPGSYVTDDFNFTKPRARLQNQRANAASHQHGDMEVYDWMGGYAEMGDSDHYSRIRLEGLQCERERDHGHATVRALAPGYRFNLSNCPRDEANREYLLVSVTYRLQEPCYASDPTPACYECDFVTQPASLPFRPRRVTPKPRTNGPQTATVVGPAGEEIWTDEYGRIKVQFRWDRYGTMDENSSCWLRVASSWAGSNFGALYIPRVGQEVIVDFIGGEADRPIVIGSTYNADQMPPFGLPGAASKSGIVSRSTKGGSPANANSLEFEDAMGAERLALHAEKDMLIEVEHDKTNTVGNNQVETIVANHTESIGANATQSVAANLTESVGANKVTAIDANHAHTVGGTSTRTVAGASTEQHQSGHAHKVTGHHEHIVTGDYNETIYGNHNYVLHGDHNYTVYGHRNYDLNGNQVHMLNGNQAQNVIGDYLRAVSGNQDHIVEGSHVHVVHGGHKVTASNADHHTSGIHNIIGGNVFIKAGGGGGGAVAPGPGTTPAPGPIPTPTPTPTPAKSSTGGGTYDNKLGMTSTYSVDFVGIFKLTYATSALSVVPLNTNMRIVQVAFLGKALSFFGIKTDFCLYKRDVNGMKVEGNVAYHQVSAVSNESGGVRVNSRFMNLIF</sequence>
<dbReference type="SUPFAM" id="SSF69255">
    <property type="entry name" value="gp5 N-terminal domain-like"/>
    <property type="match status" value="1"/>
</dbReference>
<dbReference type="Gene3D" id="2.30.110.50">
    <property type="match status" value="1"/>
</dbReference>
<dbReference type="SUPFAM" id="SSF69279">
    <property type="entry name" value="Phage tail proteins"/>
    <property type="match status" value="2"/>
</dbReference>
<accession>A0ABX0LX04</accession>
<dbReference type="NCBIfam" id="TIGR01646">
    <property type="entry name" value="vgr_GE"/>
    <property type="match status" value="1"/>
</dbReference>
<name>A0ABX0LX04_9BURK</name>
<evidence type="ECO:0000259" key="6">
    <source>
        <dbReference type="Pfam" id="PF22178"/>
    </source>
</evidence>
<proteinExistence type="inferred from homology"/>
<dbReference type="Pfam" id="PF04717">
    <property type="entry name" value="Phage_base_V"/>
    <property type="match status" value="1"/>
</dbReference>
<keyword evidence="8" id="KW-1185">Reference proteome</keyword>
<dbReference type="RefSeq" id="WP_167228818.1">
    <property type="nucleotide sequence ID" value="NZ_VUYU01000020.1"/>
</dbReference>
<dbReference type="EMBL" id="VUYU01000020">
    <property type="protein sequence ID" value="NHZ36662.1"/>
    <property type="molecule type" value="Genomic_DNA"/>
</dbReference>
<feature type="region of interest" description="Disordered" evidence="4">
    <location>
        <begin position="704"/>
        <end position="737"/>
    </location>
</feature>
<keyword evidence="3" id="KW-0964">Secreted</keyword>
<dbReference type="Pfam" id="PF05954">
    <property type="entry name" value="Phage_GPD"/>
    <property type="match status" value="1"/>
</dbReference>
<comment type="similarity">
    <text evidence="2">Belongs to the VgrG protein family.</text>
</comment>
<feature type="domain" description="Gp5/Type VI secretion system Vgr C-terminal trimerisation" evidence="6">
    <location>
        <begin position="466"/>
        <end position="576"/>
    </location>
</feature>
<evidence type="ECO:0000256" key="1">
    <source>
        <dbReference type="ARBA" id="ARBA00004613"/>
    </source>
</evidence>
<reference evidence="7 8" key="1">
    <citation type="submission" date="2019-09" db="EMBL/GenBank/DDBJ databases">
        <title>Taxonomy of Antarctic Massilia spp.: description of Massilia rubra sp. nov., Massilia aquatica sp. nov., Massilia mucilaginosa sp. nov., Massilia frigida sp. nov. isolated from streams, lakes and regoliths.</title>
        <authorList>
            <person name="Holochova P."/>
            <person name="Sedlacek I."/>
            <person name="Kralova S."/>
            <person name="Maslanova I."/>
            <person name="Busse H.-J."/>
            <person name="Stankova E."/>
            <person name="Vrbovska V."/>
            <person name="Kovarovic V."/>
            <person name="Bartak M."/>
            <person name="Svec P."/>
            <person name="Pantucek R."/>
        </authorList>
    </citation>
    <scope>NUCLEOTIDE SEQUENCE [LARGE SCALE GENOMIC DNA]</scope>
    <source>
        <strain evidence="7 8">CCM 8692</strain>
    </source>
</reference>
<feature type="compositionally biased region" description="Pro residues" evidence="4">
    <location>
        <begin position="710"/>
        <end position="726"/>
    </location>
</feature>
<evidence type="ECO:0000256" key="2">
    <source>
        <dbReference type="ARBA" id="ARBA00005558"/>
    </source>
</evidence>
<dbReference type="Pfam" id="PF22178">
    <property type="entry name" value="Gp5_trimer_C"/>
    <property type="match status" value="1"/>
</dbReference>
<dbReference type="PANTHER" id="PTHR32305">
    <property type="match status" value="1"/>
</dbReference>
<dbReference type="InterPro" id="IPR006531">
    <property type="entry name" value="Gp5/Vgr_OB"/>
</dbReference>
<comment type="caution">
    <text evidence="7">The sequence shown here is derived from an EMBL/GenBank/DDBJ whole genome shotgun (WGS) entry which is preliminary data.</text>
</comment>
<dbReference type="InterPro" id="IPR037026">
    <property type="entry name" value="Vgr_OB-fold_dom_sf"/>
</dbReference>
<protein>
    <submittedName>
        <fullName evidence="7">Type VI secretion system tip protein VgrG</fullName>
    </submittedName>
</protein>
<dbReference type="NCBIfam" id="TIGR03361">
    <property type="entry name" value="VI_Rhs_Vgr"/>
    <property type="match status" value="1"/>
</dbReference>
<feature type="domain" description="Gp5/Type VI secretion system Vgr protein OB-fold" evidence="5">
    <location>
        <begin position="382"/>
        <end position="449"/>
    </location>
</feature>